<comment type="caution">
    <text evidence="2">The sequence shown here is derived from an EMBL/GenBank/DDBJ whole genome shotgun (WGS) entry which is preliminary data.</text>
</comment>
<accession>A0A8J5HQI6</accession>
<dbReference type="Proteomes" id="UP000734854">
    <property type="component" value="Unassembled WGS sequence"/>
</dbReference>
<evidence type="ECO:0000259" key="1">
    <source>
        <dbReference type="Pfam" id="PF03178"/>
    </source>
</evidence>
<reference evidence="2 3" key="1">
    <citation type="submission" date="2020-08" db="EMBL/GenBank/DDBJ databases">
        <title>Plant Genome Project.</title>
        <authorList>
            <person name="Zhang R.-G."/>
        </authorList>
    </citation>
    <scope>NUCLEOTIDE SEQUENCE [LARGE SCALE GENOMIC DNA]</scope>
    <source>
        <tissue evidence="2">Rhizome</tissue>
    </source>
</reference>
<dbReference type="GO" id="GO:0003676">
    <property type="term" value="F:nucleic acid binding"/>
    <property type="evidence" value="ECO:0007669"/>
    <property type="project" value="InterPro"/>
</dbReference>
<feature type="domain" description="RSE1/DDB1/CPSF1 C-terminal" evidence="1">
    <location>
        <begin position="16"/>
        <end position="68"/>
    </location>
</feature>
<dbReference type="AlphaFoldDB" id="A0A8J5HQI6"/>
<dbReference type="GO" id="GO:0005634">
    <property type="term" value="C:nucleus"/>
    <property type="evidence" value="ECO:0007669"/>
    <property type="project" value="InterPro"/>
</dbReference>
<organism evidence="2 3">
    <name type="scientific">Zingiber officinale</name>
    <name type="common">Ginger</name>
    <name type="synonym">Amomum zingiber</name>
    <dbReference type="NCBI Taxonomy" id="94328"/>
    <lineage>
        <taxon>Eukaryota</taxon>
        <taxon>Viridiplantae</taxon>
        <taxon>Streptophyta</taxon>
        <taxon>Embryophyta</taxon>
        <taxon>Tracheophyta</taxon>
        <taxon>Spermatophyta</taxon>
        <taxon>Magnoliopsida</taxon>
        <taxon>Liliopsida</taxon>
        <taxon>Zingiberales</taxon>
        <taxon>Zingiberaceae</taxon>
        <taxon>Zingiber</taxon>
    </lineage>
</organism>
<dbReference type="Pfam" id="PF03178">
    <property type="entry name" value="CPSF_A"/>
    <property type="match status" value="1"/>
</dbReference>
<dbReference type="InterPro" id="IPR004871">
    <property type="entry name" value="RSE1/DDB1/CPSF1_C"/>
</dbReference>
<evidence type="ECO:0000313" key="2">
    <source>
        <dbReference type="EMBL" id="KAG6521462.1"/>
    </source>
</evidence>
<dbReference type="Gene3D" id="2.130.10.10">
    <property type="entry name" value="YVTN repeat-like/Quinoprotein amine dehydrogenase"/>
    <property type="match status" value="1"/>
</dbReference>
<keyword evidence="3" id="KW-1185">Reference proteome</keyword>
<gene>
    <name evidence="2" type="ORF">ZIOFF_018581</name>
</gene>
<proteinExistence type="predicted"/>
<name>A0A8J5HQI6_ZINOF</name>
<evidence type="ECO:0000313" key="3">
    <source>
        <dbReference type="Proteomes" id="UP000734854"/>
    </source>
</evidence>
<dbReference type="EMBL" id="JACMSC010000005">
    <property type="protein sequence ID" value="KAG6521462.1"/>
    <property type="molecule type" value="Genomic_DNA"/>
</dbReference>
<protein>
    <recommendedName>
        <fullName evidence="1">RSE1/DDB1/CPSF1 C-terminal domain-containing protein</fullName>
    </recommendedName>
</protein>
<dbReference type="InterPro" id="IPR015943">
    <property type="entry name" value="WD40/YVTN_repeat-like_dom_sf"/>
</dbReference>
<sequence>MGGATSMESGNGELIFEVYLKELKGVVSAIASLQGHLLVSSSPKISMHKWTGTELNVIDSYDAPLYVME</sequence>